<feature type="region of interest" description="Disordered" evidence="4">
    <location>
        <begin position="159"/>
        <end position="181"/>
    </location>
</feature>
<feature type="domain" description="NB-ARC" evidence="5">
    <location>
        <begin position="361"/>
        <end position="492"/>
    </location>
</feature>
<evidence type="ECO:0008006" key="9">
    <source>
        <dbReference type="Google" id="ProtNLM"/>
    </source>
</evidence>
<dbReference type="Gene3D" id="1.25.40.10">
    <property type="entry name" value="Tetratricopeptide repeat domain"/>
    <property type="match status" value="2"/>
</dbReference>
<dbReference type="Proteomes" id="UP000594262">
    <property type="component" value="Unplaced"/>
</dbReference>
<evidence type="ECO:0000259" key="6">
    <source>
        <dbReference type="Pfam" id="PF18738"/>
    </source>
</evidence>
<dbReference type="EnsemblMetazoa" id="CLYHEMT016765.1">
    <property type="protein sequence ID" value="CLYHEMP016765.1"/>
    <property type="gene ID" value="CLYHEMG016765"/>
</dbReference>
<dbReference type="Pfam" id="PF13374">
    <property type="entry name" value="TPR_10"/>
    <property type="match status" value="1"/>
</dbReference>
<evidence type="ECO:0000313" key="8">
    <source>
        <dbReference type="Proteomes" id="UP000594262"/>
    </source>
</evidence>
<dbReference type="Pfam" id="PF13424">
    <property type="entry name" value="TPR_12"/>
    <property type="match status" value="4"/>
</dbReference>
<dbReference type="PANTHER" id="PTHR45641:SF19">
    <property type="entry name" value="NEPHROCYSTIN-3"/>
    <property type="match status" value="1"/>
</dbReference>
<evidence type="ECO:0000256" key="2">
    <source>
        <dbReference type="ARBA" id="ARBA00022803"/>
    </source>
</evidence>
<keyword evidence="8" id="KW-1185">Reference proteome</keyword>
<organism evidence="7 8">
    <name type="scientific">Clytia hemisphaerica</name>
    <dbReference type="NCBI Taxonomy" id="252671"/>
    <lineage>
        <taxon>Eukaryota</taxon>
        <taxon>Metazoa</taxon>
        <taxon>Cnidaria</taxon>
        <taxon>Hydrozoa</taxon>
        <taxon>Hydroidolina</taxon>
        <taxon>Leptothecata</taxon>
        <taxon>Obeliida</taxon>
        <taxon>Clytiidae</taxon>
        <taxon>Clytia</taxon>
    </lineage>
</organism>
<dbReference type="OrthoDB" id="5987069at2759"/>
<evidence type="ECO:0000256" key="4">
    <source>
        <dbReference type="SAM" id="MobiDB-lite"/>
    </source>
</evidence>
<evidence type="ECO:0000313" key="7">
    <source>
        <dbReference type="EnsemblMetazoa" id="CLYHEMP016765.1"/>
    </source>
</evidence>
<reference evidence="7" key="1">
    <citation type="submission" date="2021-01" db="UniProtKB">
        <authorList>
            <consortium name="EnsemblMetazoa"/>
        </authorList>
    </citation>
    <scope>IDENTIFICATION</scope>
</reference>
<proteinExistence type="predicted"/>
<dbReference type="AlphaFoldDB" id="A0A7M6DMS5"/>
<name>A0A7M6DMS5_9CNID</name>
<keyword evidence="2 3" id="KW-0802">TPR repeat</keyword>
<dbReference type="SUPFAM" id="SSF48452">
    <property type="entry name" value="TPR-like"/>
    <property type="match status" value="3"/>
</dbReference>
<dbReference type="InterPro" id="IPR002182">
    <property type="entry name" value="NB-ARC"/>
</dbReference>
<feature type="compositionally biased region" description="Polar residues" evidence="4">
    <location>
        <begin position="164"/>
        <end position="179"/>
    </location>
</feature>
<feature type="domain" description="DZIP3-like HEPN" evidence="6">
    <location>
        <begin position="215"/>
        <end position="342"/>
    </location>
</feature>
<dbReference type="Gene3D" id="3.40.50.300">
    <property type="entry name" value="P-loop containing nucleotide triphosphate hydrolases"/>
    <property type="match status" value="1"/>
</dbReference>
<keyword evidence="1" id="KW-0677">Repeat</keyword>
<dbReference type="InterPro" id="IPR041249">
    <property type="entry name" value="HEPN_DZIP3"/>
</dbReference>
<dbReference type="SMART" id="SM00028">
    <property type="entry name" value="TPR"/>
    <property type="match status" value="9"/>
</dbReference>
<dbReference type="SUPFAM" id="SSF52540">
    <property type="entry name" value="P-loop containing nucleoside triphosphate hydrolases"/>
    <property type="match status" value="1"/>
</dbReference>
<dbReference type="PANTHER" id="PTHR45641">
    <property type="entry name" value="TETRATRICOPEPTIDE REPEAT PROTEIN (AFU_ORTHOLOGUE AFUA_6G03870)"/>
    <property type="match status" value="1"/>
</dbReference>
<dbReference type="PROSITE" id="PS50005">
    <property type="entry name" value="TPR"/>
    <property type="match status" value="1"/>
</dbReference>
<evidence type="ECO:0000259" key="5">
    <source>
        <dbReference type="Pfam" id="PF00931"/>
    </source>
</evidence>
<evidence type="ECO:0000256" key="3">
    <source>
        <dbReference type="PROSITE-ProRule" id="PRU00339"/>
    </source>
</evidence>
<sequence>MAEAATPTATPGAMAAVATPTATPEVMAAAATPTTTQEAMVAVATPTVTQGVIAVIATPTATPGVMAAATTPTTTQGAMATQPSTSTAVPTGNNAMVASATPTLTPGAIAAAATPMATPGAMAAAATPATTPGAIAVVATPTVTPGAMAAAATPMATPGAMAAQPSTSTVATTGNNGDQLRTRHNRKNNLILQELVDMSECTKRDILHTLFPRDPKELYKAFNKKRKQIKKLRSQGKLKPKTYFQILPSDKKEVNSDELDTTAMDDIFKNICPEIDPPLNGWESTPDDTDVKQGAHLRSLSVDRNNTQHRFYIRDDEFNVIYNRMKRRLKALGRTEKDFEDLLPPVRYGYTKPVSTFRGREKVLKEISDKVDQNEDLKLVIHAVAGTGKSEIVRRYYELNGDKFEQNILWIKADTEDSLNSSFIDIGEQLRLEVKDQNGHYKGINSIVDGVYRYLNDVQMLFVFDDVTDQRMLMKYLPSFKKQTVLITSQKSEWIQPDFVSIRLEPFDEAESKKMIREKSTKSLSEAQLNEVTQLIQGHPLSLQQFVAAINRTRLDVADFVQYFKAETGKTFEMPLFKTPYAHSAVAAIKINIERLIFEDDESQLAVKLLKRLCYIESEEVSMSVVKIICRDFDELGIDSALFLLPELSLVNIRNLSRETIVSIHSMIRETVLVINNENEEEQLVTCLTNFLQEIEVEKERISADHADFGKIFILHFIKLIQSQTESKQFQKILVDEIGQINQLMTVRGRNQVIINVCQNVLKLSNFSDHDQAFLTVNTILACAYQSKGEHDIAIHLHEETLSKMKTVFGVQHIDTLSSMDNLAIAYKEKGDYNQAIKLHEETLSKRKTVLGVNHINTLGSMNNLANAYQEKGDYNQAIKLHETTLSKMKTVLGVHHIDTLASMNNLANAYQEKGDYNQAIKLHETTLSKRKTVLGVNHIDTLLSMNNLANAYTENGDYNQAIKIHEETLSKRITVLGVHHIKTLASMNNLANAYQEKGDYNQAIKLHEETLSKRKTVLGVDHIDTLASMNNLANTYQEKGDYNQAIKMHEETLSKRKTVLGVHHIKTLASMNNLANAYTENGDYNQAIKMYEETLSKRKTVLGVHHIKTLASMNNLANTYRKKGDYITSTRLFEEALMKIKTSVSNDHPSVEMIRRNRDRSRMLLLSNNS</sequence>
<accession>A0A7M6DMS5</accession>
<dbReference type="Pfam" id="PF00931">
    <property type="entry name" value="NB-ARC"/>
    <property type="match status" value="1"/>
</dbReference>
<dbReference type="Pfam" id="PF18738">
    <property type="entry name" value="HEPN_DZIP3"/>
    <property type="match status" value="1"/>
</dbReference>
<feature type="repeat" description="TPR" evidence="3">
    <location>
        <begin position="1069"/>
        <end position="1102"/>
    </location>
</feature>
<dbReference type="InterPro" id="IPR019734">
    <property type="entry name" value="TPR_rpt"/>
</dbReference>
<dbReference type="InterPro" id="IPR011990">
    <property type="entry name" value="TPR-like_helical_dom_sf"/>
</dbReference>
<protein>
    <recommendedName>
        <fullName evidence="9">Nephrocystin-3</fullName>
    </recommendedName>
</protein>
<evidence type="ECO:0000256" key="1">
    <source>
        <dbReference type="ARBA" id="ARBA00022737"/>
    </source>
</evidence>
<dbReference type="InterPro" id="IPR027417">
    <property type="entry name" value="P-loop_NTPase"/>
</dbReference>
<dbReference type="GO" id="GO:0043531">
    <property type="term" value="F:ADP binding"/>
    <property type="evidence" value="ECO:0007669"/>
    <property type="project" value="InterPro"/>
</dbReference>